<gene>
    <name evidence="1" type="ORF">PUN28_013226</name>
</gene>
<evidence type="ECO:0000313" key="1">
    <source>
        <dbReference type="EMBL" id="KAL0111874.1"/>
    </source>
</evidence>
<reference evidence="1 2" key="1">
    <citation type="submission" date="2023-03" db="EMBL/GenBank/DDBJ databases">
        <title>High recombination rates correlate with genetic variation in Cardiocondyla obscurior ants.</title>
        <authorList>
            <person name="Errbii M."/>
        </authorList>
    </citation>
    <scope>NUCLEOTIDE SEQUENCE [LARGE SCALE GENOMIC DNA]</scope>
    <source>
        <strain evidence="1">Alpha-2009</strain>
        <tissue evidence="1">Whole body</tissue>
    </source>
</reference>
<comment type="caution">
    <text evidence="1">The sequence shown here is derived from an EMBL/GenBank/DDBJ whole genome shotgun (WGS) entry which is preliminary data.</text>
</comment>
<protein>
    <submittedName>
        <fullName evidence="1">Uncharacterized protein</fullName>
    </submittedName>
</protein>
<name>A0AAW2FA91_9HYME</name>
<keyword evidence="2" id="KW-1185">Reference proteome</keyword>
<accession>A0AAW2FA91</accession>
<dbReference type="AlphaFoldDB" id="A0AAW2FA91"/>
<proteinExistence type="predicted"/>
<sequence length="126" mass="14524">MRNRYITRGDSSASVLFEKLIKVIASSKIVQPICSRNSRVCTVCKRERERRKEKGIYSQHCHRFSSSIIRFSGVVRSLESRRIFRPDGFPKWARASASEIDLAESVTRPRNRDDPTSVLGRALLRK</sequence>
<dbReference type="EMBL" id="JADYXP020000013">
    <property type="protein sequence ID" value="KAL0111874.1"/>
    <property type="molecule type" value="Genomic_DNA"/>
</dbReference>
<dbReference type="Proteomes" id="UP001430953">
    <property type="component" value="Unassembled WGS sequence"/>
</dbReference>
<evidence type="ECO:0000313" key="2">
    <source>
        <dbReference type="Proteomes" id="UP001430953"/>
    </source>
</evidence>
<organism evidence="1 2">
    <name type="scientific">Cardiocondyla obscurior</name>
    <dbReference type="NCBI Taxonomy" id="286306"/>
    <lineage>
        <taxon>Eukaryota</taxon>
        <taxon>Metazoa</taxon>
        <taxon>Ecdysozoa</taxon>
        <taxon>Arthropoda</taxon>
        <taxon>Hexapoda</taxon>
        <taxon>Insecta</taxon>
        <taxon>Pterygota</taxon>
        <taxon>Neoptera</taxon>
        <taxon>Endopterygota</taxon>
        <taxon>Hymenoptera</taxon>
        <taxon>Apocrita</taxon>
        <taxon>Aculeata</taxon>
        <taxon>Formicoidea</taxon>
        <taxon>Formicidae</taxon>
        <taxon>Myrmicinae</taxon>
        <taxon>Cardiocondyla</taxon>
    </lineage>
</organism>